<name>A0A7J0DFT8_9ERIC</name>
<dbReference type="Proteomes" id="UP000585474">
    <property type="component" value="Unassembled WGS sequence"/>
</dbReference>
<comment type="caution">
    <text evidence="2">The sequence shown here is derived from an EMBL/GenBank/DDBJ whole genome shotgun (WGS) entry which is preliminary data.</text>
</comment>
<dbReference type="PANTHER" id="PTHR46148:SF52">
    <property type="entry name" value="OS04G0603800 PROTEIN"/>
    <property type="match status" value="1"/>
</dbReference>
<protein>
    <recommendedName>
        <fullName evidence="1">Tf2-1-like SH3-like domain-containing protein</fullName>
    </recommendedName>
</protein>
<evidence type="ECO:0000259" key="1">
    <source>
        <dbReference type="Pfam" id="PF24626"/>
    </source>
</evidence>
<accession>A0A7J0DFT8</accession>
<dbReference type="EMBL" id="BJWL01000211">
    <property type="protein sequence ID" value="GFS34435.1"/>
    <property type="molecule type" value="Genomic_DNA"/>
</dbReference>
<dbReference type="Pfam" id="PF24626">
    <property type="entry name" value="SH3_Tf2-1"/>
    <property type="match status" value="1"/>
</dbReference>
<gene>
    <name evidence="2" type="ORF">Acr_00g0034040</name>
</gene>
<organism evidence="2 3">
    <name type="scientific">Actinidia rufa</name>
    <dbReference type="NCBI Taxonomy" id="165716"/>
    <lineage>
        <taxon>Eukaryota</taxon>
        <taxon>Viridiplantae</taxon>
        <taxon>Streptophyta</taxon>
        <taxon>Embryophyta</taxon>
        <taxon>Tracheophyta</taxon>
        <taxon>Spermatophyta</taxon>
        <taxon>Magnoliopsida</taxon>
        <taxon>eudicotyledons</taxon>
        <taxon>Gunneridae</taxon>
        <taxon>Pentapetalae</taxon>
        <taxon>asterids</taxon>
        <taxon>Ericales</taxon>
        <taxon>Actinidiaceae</taxon>
        <taxon>Actinidia</taxon>
    </lineage>
</organism>
<dbReference type="OrthoDB" id="5554229at2759"/>
<sequence>MPYSAIFIPNYLTISLRQPQTTITAATTSLHLRHRLHFCPIKPRRLLRPQPPSPPLVALKLHRGLAYWRPAFAASCSAVSSFGLYPTLGFSASLPYFHYQDSPYGRLAYDEYASEDDSDREVESGQLRNKSDARSPSGLLQPLPVLTQVWEDISLDFVHQKLASPFFGPYQIVARIGTVAYKLALPDTARIHPVFHVSFLTKKIGDTSRINPDLPPFSEDNTPVLQPLFIRDYRWIKQGANMSQKLWCNGRLCPSKMPRGRLSNISTSYFLTSTLRTRIVSKGGQMIGTIPVEAGTLTLIIVAR</sequence>
<dbReference type="AlphaFoldDB" id="A0A7J0DFT8"/>
<reference evidence="3" key="1">
    <citation type="submission" date="2019-07" db="EMBL/GenBank/DDBJ databases">
        <title>De Novo Assembly of kiwifruit Actinidia rufa.</title>
        <authorList>
            <person name="Sugita-Konishi S."/>
            <person name="Sato K."/>
            <person name="Mori E."/>
            <person name="Abe Y."/>
            <person name="Kisaki G."/>
            <person name="Hamano K."/>
            <person name="Suezawa K."/>
            <person name="Otani M."/>
            <person name="Fukuda T."/>
            <person name="Manabe T."/>
            <person name="Gomi K."/>
            <person name="Tabuchi M."/>
            <person name="Akimitsu K."/>
            <person name="Kataoka I."/>
        </authorList>
    </citation>
    <scope>NUCLEOTIDE SEQUENCE [LARGE SCALE GENOMIC DNA]</scope>
    <source>
        <strain evidence="3">cv. Fuchu</strain>
    </source>
</reference>
<evidence type="ECO:0000313" key="2">
    <source>
        <dbReference type="EMBL" id="GFS34435.1"/>
    </source>
</evidence>
<evidence type="ECO:0000313" key="3">
    <source>
        <dbReference type="Proteomes" id="UP000585474"/>
    </source>
</evidence>
<feature type="domain" description="Tf2-1-like SH3-like" evidence="1">
    <location>
        <begin position="159"/>
        <end position="202"/>
    </location>
</feature>
<dbReference type="InterPro" id="IPR056924">
    <property type="entry name" value="SH3_Tf2-1"/>
</dbReference>
<dbReference type="PANTHER" id="PTHR46148">
    <property type="entry name" value="CHROMO DOMAIN-CONTAINING PROTEIN"/>
    <property type="match status" value="1"/>
</dbReference>
<keyword evidence="3" id="KW-1185">Reference proteome</keyword>
<proteinExistence type="predicted"/>